<proteinExistence type="predicted"/>
<protein>
    <submittedName>
        <fullName evidence="1">Uncharacterized protein</fullName>
    </submittedName>
</protein>
<organism evidence="1 2">
    <name type="scientific">Panicum virgatum</name>
    <name type="common">Blackwell switchgrass</name>
    <dbReference type="NCBI Taxonomy" id="38727"/>
    <lineage>
        <taxon>Eukaryota</taxon>
        <taxon>Viridiplantae</taxon>
        <taxon>Streptophyta</taxon>
        <taxon>Embryophyta</taxon>
        <taxon>Tracheophyta</taxon>
        <taxon>Spermatophyta</taxon>
        <taxon>Magnoliopsida</taxon>
        <taxon>Liliopsida</taxon>
        <taxon>Poales</taxon>
        <taxon>Poaceae</taxon>
        <taxon>PACMAD clade</taxon>
        <taxon>Panicoideae</taxon>
        <taxon>Panicodae</taxon>
        <taxon>Paniceae</taxon>
        <taxon>Panicinae</taxon>
        <taxon>Panicum</taxon>
        <taxon>Panicum sect. Hiantes</taxon>
    </lineage>
</organism>
<name>A0A8T0X362_PANVG</name>
<reference evidence="1" key="1">
    <citation type="submission" date="2020-05" db="EMBL/GenBank/DDBJ databases">
        <title>WGS assembly of Panicum virgatum.</title>
        <authorList>
            <person name="Lovell J.T."/>
            <person name="Jenkins J."/>
            <person name="Shu S."/>
            <person name="Juenger T.E."/>
            <person name="Schmutz J."/>
        </authorList>
    </citation>
    <scope>NUCLEOTIDE SEQUENCE</scope>
    <source>
        <strain evidence="1">AP13</strain>
    </source>
</reference>
<dbReference type="AlphaFoldDB" id="A0A8T0X362"/>
<dbReference type="EMBL" id="CM029038">
    <property type="protein sequence ID" value="KAG2649969.1"/>
    <property type="molecule type" value="Genomic_DNA"/>
</dbReference>
<accession>A0A8T0X362</accession>
<dbReference type="Proteomes" id="UP000823388">
    <property type="component" value="Chromosome 1N"/>
</dbReference>
<evidence type="ECO:0000313" key="2">
    <source>
        <dbReference type="Proteomes" id="UP000823388"/>
    </source>
</evidence>
<comment type="caution">
    <text evidence="1">The sequence shown here is derived from an EMBL/GenBank/DDBJ whole genome shotgun (WGS) entry which is preliminary data.</text>
</comment>
<sequence>MVVYHRRLPLEPTVMAIFFPLSSFFPPPYPLASLLYLPLRSVFPLSHLPDLLSLSRLLLPPSPLFPSHSSLLPSSSTTAAHPGSWRARLRWPACGESPLLLPLFRCTETVVGPVAWGRGGRQAVTATVPSAWENRPLFSLLPSHGRIGAVGTAGRHMAAAAGVRGSCPPLLSSSSARE</sequence>
<gene>
    <name evidence="1" type="ORF">PVAP13_1NG142619</name>
</gene>
<evidence type="ECO:0000313" key="1">
    <source>
        <dbReference type="EMBL" id="KAG2649969.1"/>
    </source>
</evidence>
<keyword evidence="2" id="KW-1185">Reference proteome</keyword>